<dbReference type="InterPro" id="IPR051122">
    <property type="entry name" value="SDR_DHRS6-like"/>
</dbReference>
<dbReference type="Gene3D" id="3.40.50.720">
    <property type="entry name" value="NAD(P)-binding Rossmann-like Domain"/>
    <property type="match status" value="1"/>
</dbReference>
<reference evidence="3" key="1">
    <citation type="journal article" date="2015" name="Nature">
        <title>Complex archaea that bridge the gap between prokaryotes and eukaryotes.</title>
        <authorList>
            <person name="Spang A."/>
            <person name="Saw J.H."/>
            <person name="Jorgensen S.L."/>
            <person name="Zaremba-Niedzwiedzka K."/>
            <person name="Martijn J."/>
            <person name="Lind A.E."/>
            <person name="van Eijk R."/>
            <person name="Schleper C."/>
            <person name="Guy L."/>
            <person name="Ettema T.J."/>
        </authorList>
    </citation>
    <scope>NUCLEOTIDE SEQUENCE</scope>
</reference>
<dbReference type="SUPFAM" id="SSF51735">
    <property type="entry name" value="NAD(P)-binding Rossmann-fold domains"/>
    <property type="match status" value="1"/>
</dbReference>
<evidence type="ECO:0000256" key="1">
    <source>
        <dbReference type="ARBA" id="ARBA00006484"/>
    </source>
</evidence>
<dbReference type="PRINTS" id="PR00081">
    <property type="entry name" value="GDHRDH"/>
</dbReference>
<dbReference type="InterPro" id="IPR036291">
    <property type="entry name" value="NAD(P)-bd_dom_sf"/>
</dbReference>
<sequence length="224" mass="23777">MLFFIFTDEFIITLHSQNTLSKVIKMKVLLIGASGIVGAAIAADLHDHQVIKASFKNSEHTVDIQDKASIEALFKKVGNVDAVISTAGLIAFAPINELSEQDYTTTVGNKLMGNITLFHVATKYINQGGSFTFTSGFLAQNPAPGSAAVSMVNAALDSFAKAAALGLEGTLRVNTVSPHFVKETMEIMGMDSTSGITAADTAKAFRHAIESNQTGKAFDVADYI</sequence>
<dbReference type="EMBL" id="LAZR01016647">
    <property type="protein sequence ID" value="KKM03604.1"/>
    <property type="molecule type" value="Genomic_DNA"/>
</dbReference>
<dbReference type="GO" id="GO:0016491">
    <property type="term" value="F:oxidoreductase activity"/>
    <property type="evidence" value="ECO:0007669"/>
    <property type="project" value="UniProtKB-KW"/>
</dbReference>
<comment type="caution">
    <text evidence="3">The sequence shown here is derived from an EMBL/GenBank/DDBJ whole genome shotgun (WGS) entry which is preliminary data.</text>
</comment>
<dbReference type="InterPro" id="IPR002347">
    <property type="entry name" value="SDR_fam"/>
</dbReference>
<proteinExistence type="inferred from homology"/>
<dbReference type="Pfam" id="PF13561">
    <property type="entry name" value="adh_short_C2"/>
    <property type="match status" value="1"/>
</dbReference>
<name>A0A0F9GXT2_9ZZZZ</name>
<dbReference type="PANTHER" id="PTHR43477">
    <property type="entry name" value="DIHYDROANTICAPSIN 7-DEHYDROGENASE"/>
    <property type="match status" value="1"/>
</dbReference>
<evidence type="ECO:0008006" key="4">
    <source>
        <dbReference type="Google" id="ProtNLM"/>
    </source>
</evidence>
<dbReference type="CDD" id="cd11731">
    <property type="entry name" value="Lin1944_like_SDR_c"/>
    <property type="match status" value="1"/>
</dbReference>
<evidence type="ECO:0000313" key="3">
    <source>
        <dbReference type="EMBL" id="KKM03604.1"/>
    </source>
</evidence>
<accession>A0A0F9GXT2</accession>
<evidence type="ECO:0000256" key="2">
    <source>
        <dbReference type="ARBA" id="ARBA00023002"/>
    </source>
</evidence>
<dbReference type="AlphaFoldDB" id="A0A0F9GXT2"/>
<comment type="similarity">
    <text evidence="1">Belongs to the short-chain dehydrogenases/reductases (SDR) family.</text>
</comment>
<dbReference type="NCBIfam" id="NF005754">
    <property type="entry name" value="PRK07578.1"/>
    <property type="match status" value="1"/>
</dbReference>
<protein>
    <recommendedName>
        <fullName evidence="4">Short chain dehydrogenase</fullName>
    </recommendedName>
</protein>
<keyword evidence="2" id="KW-0560">Oxidoreductase</keyword>
<organism evidence="3">
    <name type="scientific">marine sediment metagenome</name>
    <dbReference type="NCBI Taxonomy" id="412755"/>
    <lineage>
        <taxon>unclassified sequences</taxon>
        <taxon>metagenomes</taxon>
        <taxon>ecological metagenomes</taxon>
    </lineage>
</organism>
<dbReference type="PANTHER" id="PTHR43477:SF1">
    <property type="entry name" value="DIHYDROANTICAPSIN 7-DEHYDROGENASE"/>
    <property type="match status" value="1"/>
</dbReference>
<gene>
    <name evidence="3" type="ORF">LCGC14_1772770</name>
</gene>